<evidence type="ECO:0000313" key="2">
    <source>
        <dbReference type="EMBL" id="MCT9000794.1"/>
    </source>
</evidence>
<evidence type="ECO:0000256" key="1">
    <source>
        <dbReference type="SAM" id="MobiDB-lite"/>
    </source>
</evidence>
<dbReference type="Proteomes" id="UP001300496">
    <property type="component" value="Unassembled WGS sequence"/>
</dbReference>
<dbReference type="RefSeq" id="WP_261605354.1">
    <property type="nucleotide sequence ID" value="NZ_JAODOR010000001.1"/>
</dbReference>
<comment type="caution">
    <text evidence="2">The sequence shown here is derived from an EMBL/GenBank/DDBJ whole genome shotgun (WGS) entry which is preliminary data.</text>
</comment>
<sequence>MTEQPHRYKRFEKARQQVAEAREQVRRADEERRTNPPLFDLRDIDEGDR</sequence>
<accession>A0ABT2PAJ3</accession>
<name>A0ABT2PAJ3_9MICO</name>
<feature type="region of interest" description="Disordered" evidence="1">
    <location>
        <begin position="1"/>
        <end position="49"/>
    </location>
</feature>
<dbReference type="EMBL" id="JAODOR010000001">
    <property type="protein sequence ID" value="MCT9000794.1"/>
    <property type="molecule type" value="Genomic_DNA"/>
</dbReference>
<reference evidence="2 3" key="1">
    <citation type="journal article" date="2024" name="Int. J. Syst. Evol. Microbiol.">
        <title>Microbacterium memoriense sp. nov., a member of the Actinomycetota from marine beach sediment of the north coast of Portugal.</title>
        <authorList>
            <person name="Santos J.D.N.D."/>
            <person name="Klimek D."/>
            <person name="Calusinska M."/>
            <person name="Lobo-da-Cunha A."/>
            <person name="Catita J."/>
            <person name="Goncalves H."/>
            <person name="Gonzalez I."/>
            <person name="Lage O.M."/>
        </authorList>
    </citation>
    <scope>NUCLEOTIDE SEQUENCE [LARGE SCALE GENOMIC DNA]</scope>
    <source>
        <strain evidence="2 3">PMIC_1C1B</strain>
    </source>
</reference>
<proteinExistence type="predicted"/>
<organism evidence="2 3">
    <name type="scientific">Microbacterium memoriense</name>
    <dbReference type="NCBI Taxonomy" id="2978350"/>
    <lineage>
        <taxon>Bacteria</taxon>
        <taxon>Bacillati</taxon>
        <taxon>Actinomycetota</taxon>
        <taxon>Actinomycetes</taxon>
        <taxon>Micrococcales</taxon>
        <taxon>Microbacteriaceae</taxon>
        <taxon>Microbacterium</taxon>
    </lineage>
</organism>
<evidence type="ECO:0000313" key="3">
    <source>
        <dbReference type="Proteomes" id="UP001300496"/>
    </source>
</evidence>
<gene>
    <name evidence="2" type="ORF">N4R40_00230</name>
</gene>
<protein>
    <submittedName>
        <fullName evidence="2">Uncharacterized protein</fullName>
    </submittedName>
</protein>
<keyword evidence="3" id="KW-1185">Reference proteome</keyword>